<dbReference type="AlphaFoldDB" id="A0A414MFN2"/>
<reference evidence="2 3" key="1">
    <citation type="submission" date="2018-08" db="EMBL/GenBank/DDBJ databases">
        <title>A genome reference for cultivated species of the human gut microbiota.</title>
        <authorList>
            <person name="Zou Y."/>
            <person name="Xue W."/>
            <person name="Luo G."/>
        </authorList>
    </citation>
    <scope>NUCLEOTIDE SEQUENCE [LARGE SCALE GENOMIC DNA]</scope>
    <source>
        <strain evidence="2 3">AM26-26AC</strain>
    </source>
</reference>
<evidence type="ECO:0000313" key="3">
    <source>
        <dbReference type="Proteomes" id="UP000283538"/>
    </source>
</evidence>
<feature type="signal peptide" evidence="1">
    <location>
        <begin position="1"/>
        <end position="21"/>
    </location>
</feature>
<sequence>MKIFRLLATSLLVALSMGVSSCNNEVKSSDLEDRVDENGKYIVYKKGDNNPFTGISIPTKNPNMKVFYESGVVVKKEQVTNNGYKRVTTYDADGITKQDNTTYYDANGNVCTQKDFLKNLYN</sequence>
<dbReference type="RefSeq" id="WP_004292575.1">
    <property type="nucleotide sequence ID" value="NZ_JAQECU010000004.1"/>
</dbReference>
<feature type="chain" id="PRO_5019497890" description="Lipoprotein" evidence="1">
    <location>
        <begin position="22"/>
        <end position="122"/>
    </location>
</feature>
<dbReference type="EMBL" id="QSLA01000005">
    <property type="protein sequence ID" value="RHF10036.1"/>
    <property type="molecule type" value="Genomic_DNA"/>
</dbReference>
<evidence type="ECO:0000256" key="1">
    <source>
        <dbReference type="SAM" id="SignalP"/>
    </source>
</evidence>
<dbReference type="Proteomes" id="UP000283538">
    <property type="component" value="Unassembled WGS sequence"/>
</dbReference>
<keyword evidence="1" id="KW-0732">Signal</keyword>
<proteinExistence type="predicted"/>
<gene>
    <name evidence="2" type="ORF">DW701_06460</name>
</gene>
<comment type="caution">
    <text evidence="2">The sequence shown here is derived from an EMBL/GenBank/DDBJ whole genome shotgun (WGS) entry which is preliminary data.</text>
</comment>
<name>A0A414MFN2_9BACE</name>
<organism evidence="2 3">
    <name type="scientific">Bacteroides eggerthii</name>
    <dbReference type="NCBI Taxonomy" id="28111"/>
    <lineage>
        <taxon>Bacteria</taxon>
        <taxon>Pseudomonadati</taxon>
        <taxon>Bacteroidota</taxon>
        <taxon>Bacteroidia</taxon>
        <taxon>Bacteroidales</taxon>
        <taxon>Bacteroidaceae</taxon>
        <taxon>Bacteroides</taxon>
    </lineage>
</organism>
<evidence type="ECO:0008006" key="4">
    <source>
        <dbReference type="Google" id="ProtNLM"/>
    </source>
</evidence>
<accession>A0A414MFN2</accession>
<protein>
    <recommendedName>
        <fullName evidence="4">Lipoprotein</fullName>
    </recommendedName>
</protein>
<evidence type="ECO:0000313" key="2">
    <source>
        <dbReference type="EMBL" id="RHF10036.1"/>
    </source>
</evidence>
<dbReference type="PROSITE" id="PS51257">
    <property type="entry name" value="PROKAR_LIPOPROTEIN"/>
    <property type="match status" value="1"/>
</dbReference>